<evidence type="ECO:0008006" key="3">
    <source>
        <dbReference type="Google" id="ProtNLM"/>
    </source>
</evidence>
<evidence type="ECO:0000313" key="2">
    <source>
        <dbReference type="Proteomes" id="UP000004162"/>
    </source>
</evidence>
<protein>
    <recommendedName>
        <fullName evidence="3">Zeta toxin domain-containing protein</fullName>
    </recommendedName>
</protein>
<sequence length="119" mass="13236">MLSTGKYRDDVTKAKARGFKFGLIYISLYPPELSPLRVSERVEKGGHSVDAAKAIERHRTSHEQLRWFAPQADLFMVFDNSSCEGKPVLLASRKNGEPLNYLAPGINPSVDLALADSFK</sequence>
<reference evidence="1 2" key="1">
    <citation type="submission" date="2006-07" db="EMBL/GenBank/DDBJ databases">
        <title>Annotation of the draft genome assembly of Chlorobium ferroxidans DSM 13031.</title>
        <authorList>
            <consortium name="US DOE Joint Genome Institute (JGI-ORNL)"/>
            <person name="Larimer F."/>
            <person name="Land M."/>
            <person name="Hauser L."/>
        </authorList>
    </citation>
    <scope>NUCLEOTIDE SEQUENCE [LARGE SCALE GENOMIC DNA]</scope>
    <source>
        <strain evidence="1 2">DSM 13031</strain>
    </source>
</reference>
<dbReference type="PANTHER" id="PTHR39206">
    <property type="entry name" value="SLL8004 PROTEIN"/>
    <property type="match status" value="1"/>
</dbReference>
<dbReference type="InterPro" id="IPR027417">
    <property type="entry name" value="P-loop_NTPase"/>
</dbReference>
<reference evidence="1 2" key="2">
    <citation type="submission" date="2006-07" db="EMBL/GenBank/DDBJ databases">
        <title>Sequencing of the draft genome and assembly of Chlorobium ferroxidans DSM 13031.</title>
        <authorList>
            <consortium name="US DOE Joint Genome Institute (JGI-PGF)"/>
            <person name="Copeland A."/>
            <person name="Lucas S."/>
            <person name="Lapidus A."/>
            <person name="Barry K."/>
            <person name="Glavina del Rio T."/>
            <person name="Dalin E."/>
            <person name="Tice H."/>
            <person name="Bruce D."/>
            <person name="Pitluck S."/>
            <person name="Richardson P."/>
        </authorList>
    </citation>
    <scope>NUCLEOTIDE SEQUENCE [LARGE SCALE GENOMIC DNA]</scope>
    <source>
        <strain evidence="1 2">DSM 13031</strain>
    </source>
</reference>
<gene>
    <name evidence="1" type="ORF">CferDRAFT_1519</name>
</gene>
<dbReference type="EMBL" id="AASE01000005">
    <property type="protein sequence ID" value="EAT59371.1"/>
    <property type="molecule type" value="Genomic_DNA"/>
</dbReference>
<dbReference type="AlphaFoldDB" id="Q0YSP8"/>
<comment type="caution">
    <text evidence="1">The sequence shown here is derived from an EMBL/GenBank/DDBJ whole genome shotgun (WGS) entry which is preliminary data.</text>
</comment>
<keyword evidence="2" id="KW-1185">Reference proteome</keyword>
<dbReference type="Gene3D" id="3.40.50.300">
    <property type="entry name" value="P-loop containing nucleotide triphosphate hydrolases"/>
    <property type="match status" value="1"/>
</dbReference>
<organism evidence="1 2">
    <name type="scientific">Chlorobium ferrooxidans DSM 13031</name>
    <dbReference type="NCBI Taxonomy" id="377431"/>
    <lineage>
        <taxon>Bacteria</taxon>
        <taxon>Pseudomonadati</taxon>
        <taxon>Chlorobiota</taxon>
        <taxon>Chlorobiia</taxon>
        <taxon>Chlorobiales</taxon>
        <taxon>Chlorobiaceae</taxon>
        <taxon>Chlorobium/Pelodictyon group</taxon>
        <taxon>Chlorobium</taxon>
    </lineage>
</organism>
<dbReference type="Proteomes" id="UP000004162">
    <property type="component" value="Unassembled WGS sequence"/>
</dbReference>
<proteinExistence type="predicted"/>
<dbReference type="PANTHER" id="PTHR39206:SF1">
    <property type="entry name" value="SLL8004 PROTEIN"/>
    <property type="match status" value="1"/>
</dbReference>
<name>Q0YSP8_9CHLB</name>
<evidence type="ECO:0000313" key="1">
    <source>
        <dbReference type="EMBL" id="EAT59371.1"/>
    </source>
</evidence>
<accession>Q0YSP8</accession>